<dbReference type="RefSeq" id="WP_243010689.1">
    <property type="nucleotide sequence ID" value="NZ_JALGAR010000001.1"/>
</dbReference>
<keyword evidence="2" id="KW-0238">DNA-binding</keyword>
<dbReference type="CDD" id="cd17535">
    <property type="entry name" value="REC_NarL-like"/>
    <property type="match status" value="1"/>
</dbReference>
<gene>
    <name evidence="6" type="ORF">MQH31_01820</name>
</gene>
<dbReference type="InterPro" id="IPR016032">
    <property type="entry name" value="Sig_transdc_resp-reg_C-effctor"/>
</dbReference>
<evidence type="ECO:0000256" key="2">
    <source>
        <dbReference type="ARBA" id="ARBA00023125"/>
    </source>
</evidence>
<dbReference type="SMART" id="SM00448">
    <property type="entry name" value="REC"/>
    <property type="match status" value="1"/>
</dbReference>
<protein>
    <submittedName>
        <fullName evidence="6">Response regulator transcription factor</fullName>
    </submittedName>
</protein>
<keyword evidence="1 3" id="KW-0597">Phosphoprotein</keyword>
<organism evidence="6 7">
    <name type="scientific">Cryobacterium zhongshanensis</name>
    <dbReference type="NCBI Taxonomy" id="2928153"/>
    <lineage>
        <taxon>Bacteria</taxon>
        <taxon>Bacillati</taxon>
        <taxon>Actinomycetota</taxon>
        <taxon>Actinomycetes</taxon>
        <taxon>Micrococcales</taxon>
        <taxon>Microbacteriaceae</taxon>
        <taxon>Cryobacterium</taxon>
    </lineage>
</organism>
<comment type="caution">
    <text evidence="6">The sequence shown here is derived from an EMBL/GenBank/DDBJ whole genome shotgun (WGS) entry which is preliminary data.</text>
</comment>
<dbReference type="EMBL" id="JALGAR010000001">
    <property type="protein sequence ID" value="MCI4656551.1"/>
    <property type="molecule type" value="Genomic_DNA"/>
</dbReference>
<dbReference type="PANTHER" id="PTHR43214">
    <property type="entry name" value="TWO-COMPONENT RESPONSE REGULATOR"/>
    <property type="match status" value="1"/>
</dbReference>
<feature type="domain" description="Response regulatory" evidence="5">
    <location>
        <begin position="22"/>
        <end position="138"/>
    </location>
</feature>
<dbReference type="InterPro" id="IPR000792">
    <property type="entry name" value="Tscrpt_reg_LuxR_C"/>
</dbReference>
<evidence type="ECO:0000256" key="1">
    <source>
        <dbReference type="ARBA" id="ARBA00022553"/>
    </source>
</evidence>
<dbReference type="Pfam" id="PF00196">
    <property type="entry name" value="GerE"/>
    <property type="match status" value="1"/>
</dbReference>
<dbReference type="PROSITE" id="PS50043">
    <property type="entry name" value="HTH_LUXR_2"/>
    <property type="match status" value="1"/>
</dbReference>
<dbReference type="Gene3D" id="3.40.50.2300">
    <property type="match status" value="1"/>
</dbReference>
<feature type="modified residue" description="4-aspartylphosphate" evidence="3">
    <location>
        <position position="73"/>
    </location>
</feature>
<dbReference type="Proteomes" id="UP001165341">
    <property type="component" value="Unassembled WGS sequence"/>
</dbReference>
<dbReference type="GO" id="GO:0006355">
    <property type="term" value="P:regulation of DNA-templated transcription"/>
    <property type="evidence" value="ECO:0007669"/>
    <property type="project" value="InterPro"/>
</dbReference>
<evidence type="ECO:0000313" key="6">
    <source>
        <dbReference type="EMBL" id="MCI4656551.1"/>
    </source>
</evidence>
<keyword evidence="7" id="KW-1185">Reference proteome</keyword>
<reference evidence="6" key="1">
    <citation type="submission" date="2022-03" db="EMBL/GenBank/DDBJ databases">
        <title>Cryobacterium sp. nov. strain ZS14-85, isolated from Antarctic soil.</title>
        <authorList>
            <person name="Li J."/>
            <person name="Niu G."/>
        </authorList>
    </citation>
    <scope>NUCLEOTIDE SEQUENCE</scope>
    <source>
        <strain evidence="6">ZS14-85</strain>
    </source>
</reference>
<dbReference type="Pfam" id="PF00072">
    <property type="entry name" value="Response_reg"/>
    <property type="match status" value="1"/>
</dbReference>
<dbReference type="SUPFAM" id="SSF46894">
    <property type="entry name" value="C-terminal effector domain of the bipartite response regulators"/>
    <property type="match status" value="1"/>
</dbReference>
<evidence type="ECO:0000259" key="5">
    <source>
        <dbReference type="PROSITE" id="PS50110"/>
    </source>
</evidence>
<evidence type="ECO:0000256" key="3">
    <source>
        <dbReference type="PROSITE-ProRule" id="PRU00169"/>
    </source>
</evidence>
<dbReference type="InterPro" id="IPR039420">
    <property type="entry name" value="WalR-like"/>
</dbReference>
<dbReference type="PROSITE" id="PS50110">
    <property type="entry name" value="RESPONSE_REGULATORY"/>
    <property type="match status" value="1"/>
</dbReference>
<dbReference type="PANTHER" id="PTHR43214:SF42">
    <property type="entry name" value="TRANSCRIPTIONAL REGULATORY PROTEIN DESR"/>
    <property type="match status" value="1"/>
</dbReference>
<dbReference type="CDD" id="cd06170">
    <property type="entry name" value="LuxR_C_like"/>
    <property type="match status" value="1"/>
</dbReference>
<dbReference type="InterPro" id="IPR001789">
    <property type="entry name" value="Sig_transdc_resp-reg_receiver"/>
</dbReference>
<dbReference type="GO" id="GO:0000160">
    <property type="term" value="P:phosphorelay signal transduction system"/>
    <property type="evidence" value="ECO:0007669"/>
    <property type="project" value="InterPro"/>
</dbReference>
<evidence type="ECO:0000313" key="7">
    <source>
        <dbReference type="Proteomes" id="UP001165341"/>
    </source>
</evidence>
<dbReference type="AlphaFoldDB" id="A0AA41QUK8"/>
<dbReference type="InterPro" id="IPR058245">
    <property type="entry name" value="NreC/VraR/RcsB-like_REC"/>
</dbReference>
<feature type="domain" description="HTH luxR-type" evidence="4">
    <location>
        <begin position="153"/>
        <end position="218"/>
    </location>
</feature>
<accession>A0AA41QUK8</accession>
<dbReference type="InterPro" id="IPR011006">
    <property type="entry name" value="CheY-like_superfamily"/>
</dbReference>
<dbReference type="GO" id="GO:0003677">
    <property type="term" value="F:DNA binding"/>
    <property type="evidence" value="ECO:0007669"/>
    <property type="project" value="UniProtKB-KW"/>
</dbReference>
<sequence>MSFDPTEPAHPAPAPVPGSLIRVLLVEDHVLLRTALVAVFSLEADIEVVAAIGDGAEVLSTVRRTAPDVIVLDIHLPGIDGLGLLPLIQAADPRVKVLLLASHPRPGDVRRAIRGGVDGFQHTDLASGRLLAVIREIQAGERAIDPQLAINAMMYGESPLTARETEVLLLAAEGRSAPEVARSLHLSPGAIRNYLSAASAKLGARNRSEAIRTATDKGWI</sequence>
<evidence type="ECO:0000259" key="4">
    <source>
        <dbReference type="PROSITE" id="PS50043"/>
    </source>
</evidence>
<name>A0AA41QUK8_9MICO</name>
<dbReference type="PRINTS" id="PR00038">
    <property type="entry name" value="HTHLUXR"/>
</dbReference>
<dbReference type="SUPFAM" id="SSF52172">
    <property type="entry name" value="CheY-like"/>
    <property type="match status" value="1"/>
</dbReference>
<dbReference type="SMART" id="SM00421">
    <property type="entry name" value="HTH_LUXR"/>
    <property type="match status" value="1"/>
</dbReference>
<proteinExistence type="predicted"/>